<dbReference type="Proteomes" id="UP000193067">
    <property type="component" value="Unassembled WGS sequence"/>
</dbReference>
<sequence length="248" mass="28880">MPQLRSLTFLPALLRHSQRVILEPTLFLGESFPCPELEELTVAHPDPNDPFYSHLPPALRRLTLQSWPRHCIHRHAFAGDILKKLGWQSPILSSSELLLLLETTRLPELKLLDVEYVADGQEDTLLRRLPVLFPNLEMLTIYRYRNGDADEVPVTWLARQFSSYNRLRMLRIHFDFPNATPKDQLQLLLESAILEVARHITSSAIRYVCALHHERIKNVWLPWRVELDRNGIKRWTLDRTLVAFSGIS</sequence>
<dbReference type="AlphaFoldDB" id="A0A1Y2INL0"/>
<evidence type="ECO:0000313" key="1">
    <source>
        <dbReference type="EMBL" id="OSD02273.1"/>
    </source>
</evidence>
<dbReference type="EMBL" id="KZ084106">
    <property type="protein sequence ID" value="OSD02273.1"/>
    <property type="molecule type" value="Genomic_DNA"/>
</dbReference>
<organism evidence="1 2">
    <name type="scientific">Trametes coccinea (strain BRFM310)</name>
    <name type="common">Pycnoporus coccineus</name>
    <dbReference type="NCBI Taxonomy" id="1353009"/>
    <lineage>
        <taxon>Eukaryota</taxon>
        <taxon>Fungi</taxon>
        <taxon>Dikarya</taxon>
        <taxon>Basidiomycota</taxon>
        <taxon>Agaricomycotina</taxon>
        <taxon>Agaricomycetes</taxon>
        <taxon>Polyporales</taxon>
        <taxon>Polyporaceae</taxon>
        <taxon>Trametes</taxon>
    </lineage>
</organism>
<keyword evidence="2" id="KW-1185">Reference proteome</keyword>
<accession>A0A1Y2INL0</accession>
<reference evidence="1 2" key="1">
    <citation type="journal article" date="2015" name="Biotechnol. Biofuels">
        <title>Enhanced degradation of softwood versus hardwood by the white-rot fungus Pycnoporus coccineus.</title>
        <authorList>
            <person name="Couturier M."/>
            <person name="Navarro D."/>
            <person name="Chevret D."/>
            <person name="Henrissat B."/>
            <person name="Piumi F."/>
            <person name="Ruiz-Duenas F.J."/>
            <person name="Martinez A.T."/>
            <person name="Grigoriev I.V."/>
            <person name="Riley R."/>
            <person name="Lipzen A."/>
            <person name="Berrin J.G."/>
            <person name="Master E.R."/>
            <person name="Rosso M.N."/>
        </authorList>
    </citation>
    <scope>NUCLEOTIDE SEQUENCE [LARGE SCALE GENOMIC DNA]</scope>
    <source>
        <strain evidence="1 2">BRFM310</strain>
    </source>
</reference>
<dbReference type="SUPFAM" id="SSF52047">
    <property type="entry name" value="RNI-like"/>
    <property type="match status" value="1"/>
</dbReference>
<evidence type="ECO:0000313" key="2">
    <source>
        <dbReference type="Proteomes" id="UP000193067"/>
    </source>
</evidence>
<gene>
    <name evidence="1" type="ORF">PYCCODRAFT_1467930</name>
</gene>
<proteinExistence type="predicted"/>
<name>A0A1Y2INL0_TRAC3</name>
<evidence type="ECO:0008006" key="3">
    <source>
        <dbReference type="Google" id="ProtNLM"/>
    </source>
</evidence>
<protein>
    <recommendedName>
        <fullName evidence="3">F-box domain-containing protein</fullName>
    </recommendedName>
</protein>
<dbReference type="OrthoDB" id="2740834at2759"/>